<dbReference type="AlphaFoldDB" id="A0A857A7Q5"/>
<dbReference type="RefSeq" id="WP_003795602.1">
    <property type="nucleotide sequence ID" value="NZ_CP046315.1"/>
</dbReference>
<evidence type="ECO:0000259" key="4">
    <source>
        <dbReference type="PROSITE" id="PS51186"/>
    </source>
</evidence>
<organism evidence="5 6">
    <name type="scientific">Schaalia odontolytica</name>
    <dbReference type="NCBI Taxonomy" id="1660"/>
    <lineage>
        <taxon>Bacteria</taxon>
        <taxon>Bacillati</taxon>
        <taxon>Actinomycetota</taxon>
        <taxon>Actinomycetes</taxon>
        <taxon>Actinomycetales</taxon>
        <taxon>Actinomycetaceae</taxon>
        <taxon>Schaalia</taxon>
    </lineage>
</organism>
<comment type="catalytic activity">
    <reaction evidence="3">
        <text>N-terminal L-alanyl-[ribosomal protein bS18] + acetyl-CoA = N-terminal N(alpha)-acetyl-L-alanyl-[ribosomal protein bS18] + CoA + H(+)</text>
        <dbReference type="Rhea" id="RHEA:43756"/>
        <dbReference type="Rhea" id="RHEA-COMP:10676"/>
        <dbReference type="Rhea" id="RHEA-COMP:10677"/>
        <dbReference type="ChEBI" id="CHEBI:15378"/>
        <dbReference type="ChEBI" id="CHEBI:57287"/>
        <dbReference type="ChEBI" id="CHEBI:57288"/>
        <dbReference type="ChEBI" id="CHEBI:64718"/>
        <dbReference type="ChEBI" id="CHEBI:83683"/>
        <dbReference type="EC" id="2.3.1.266"/>
    </reaction>
</comment>
<keyword evidence="1 5" id="KW-0808">Transferase</keyword>
<evidence type="ECO:0000313" key="5">
    <source>
        <dbReference type="EMBL" id="QGS10515.1"/>
    </source>
</evidence>
<evidence type="ECO:0000313" key="6">
    <source>
        <dbReference type="Proteomes" id="UP000424490"/>
    </source>
</evidence>
<name>A0A857A7Q5_9ACTO</name>
<dbReference type="Proteomes" id="UP000424490">
    <property type="component" value="Chromosome"/>
</dbReference>
<reference evidence="5 6" key="1">
    <citation type="submission" date="2019-11" db="EMBL/GenBank/DDBJ databases">
        <title>FDA dAtabase for Regulatory Grade micrObial Sequences (FDA-ARGOS): Supporting development and validation of Infectious Disease Dx tests.</title>
        <authorList>
            <person name="Stonesifer R."/>
            <person name="Tallon L."/>
            <person name="Sadzewicz L."/>
            <person name="Vavikolanu K."/>
            <person name="Mehta A."/>
            <person name="Aluvathingal J."/>
            <person name="Nadendla S."/>
            <person name="Myers T."/>
            <person name="Yan Y."/>
            <person name="Sichtig H."/>
        </authorList>
    </citation>
    <scope>NUCLEOTIDE SEQUENCE [LARGE SCALE GENOMIC DNA]</scope>
    <source>
        <strain evidence="5 6">FDAARGOS_732</strain>
    </source>
</reference>
<sequence>MNATLRVAGPGDLELFAALEAEVFAEDPWTPYMIAEELSSPASRYWIATDESGDVAGYGGVKVGGDQADVMTIGVRAHARGRGIGSTILDALLEWSREAGVREVFLDVRPSNKGAIGLYESRGFVEIGRRPRYFRNPVEEAVEMRAPLI</sequence>
<dbReference type="NCBIfam" id="TIGR01575">
    <property type="entry name" value="rimI"/>
    <property type="match status" value="1"/>
</dbReference>
<comment type="subcellular location">
    <subcellularLocation>
        <location evidence="3">Cytoplasm</location>
    </subcellularLocation>
</comment>
<evidence type="ECO:0000256" key="3">
    <source>
        <dbReference type="RuleBase" id="RU363094"/>
    </source>
</evidence>
<accession>A0A857A7Q5</accession>
<feature type="domain" description="N-acetyltransferase" evidence="4">
    <location>
        <begin position="3"/>
        <end position="149"/>
    </location>
</feature>
<comment type="similarity">
    <text evidence="3">Belongs to the acetyltransferase family. RimI subfamily.</text>
</comment>
<dbReference type="GO" id="GO:0008999">
    <property type="term" value="F:protein-N-terminal-alanine acetyltransferase activity"/>
    <property type="evidence" value="ECO:0007669"/>
    <property type="project" value="UniProtKB-EC"/>
</dbReference>
<dbReference type="EMBL" id="CP046315">
    <property type="protein sequence ID" value="QGS10515.1"/>
    <property type="molecule type" value="Genomic_DNA"/>
</dbReference>
<gene>
    <name evidence="5" type="primary">rimI</name>
    <name evidence="5" type="ORF">FOC40_03255</name>
</gene>
<dbReference type="PROSITE" id="PS51186">
    <property type="entry name" value="GNAT"/>
    <property type="match status" value="1"/>
</dbReference>
<comment type="function">
    <text evidence="3">Acetylates the N-terminal alanine of ribosomal protein bS18.</text>
</comment>
<protein>
    <recommendedName>
        <fullName evidence="3">[Ribosomal protein bS18]-alanine N-acetyltransferase</fullName>
        <ecNumber evidence="3">2.3.1.266</ecNumber>
    </recommendedName>
</protein>
<evidence type="ECO:0000256" key="1">
    <source>
        <dbReference type="ARBA" id="ARBA00022679"/>
    </source>
</evidence>
<evidence type="ECO:0000256" key="2">
    <source>
        <dbReference type="ARBA" id="ARBA00023315"/>
    </source>
</evidence>
<dbReference type="InterPro" id="IPR006464">
    <property type="entry name" value="AcTrfase_RimI/Ard1"/>
</dbReference>
<proteinExistence type="inferred from homology"/>
<dbReference type="SUPFAM" id="SSF55729">
    <property type="entry name" value="Acyl-CoA N-acyltransferases (Nat)"/>
    <property type="match status" value="1"/>
</dbReference>
<dbReference type="InterPro" id="IPR000182">
    <property type="entry name" value="GNAT_dom"/>
</dbReference>
<dbReference type="EC" id="2.3.1.266" evidence="3"/>
<dbReference type="Gene3D" id="3.40.630.30">
    <property type="match status" value="1"/>
</dbReference>
<dbReference type="InterPro" id="IPR016181">
    <property type="entry name" value="Acyl_CoA_acyltransferase"/>
</dbReference>
<dbReference type="CDD" id="cd04301">
    <property type="entry name" value="NAT_SF"/>
    <property type="match status" value="1"/>
</dbReference>
<keyword evidence="3" id="KW-0963">Cytoplasm</keyword>
<dbReference type="Pfam" id="PF00583">
    <property type="entry name" value="Acetyltransf_1"/>
    <property type="match status" value="1"/>
</dbReference>
<dbReference type="PANTHER" id="PTHR43877">
    <property type="entry name" value="AMINOALKYLPHOSPHONATE N-ACETYLTRANSFERASE-RELATED-RELATED"/>
    <property type="match status" value="1"/>
</dbReference>
<keyword evidence="2" id="KW-0012">Acyltransferase</keyword>
<dbReference type="InterPro" id="IPR050832">
    <property type="entry name" value="Bact_Acetyltransf"/>
</dbReference>
<dbReference type="GO" id="GO:0005737">
    <property type="term" value="C:cytoplasm"/>
    <property type="evidence" value="ECO:0007669"/>
    <property type="project" value="UniProtKB-SubCell"/>
</dbReference>